<name>A0A9W4XPZ4_9PLEO</name>
<gene>
    <name evidence="2" type="ORF">PDIGIT_LOCUS6192</name>
</gene>
<comment type="caution">
    <text evidence="2">The sequence shown here is derived from an EMBL/GenBank/DDBJ whole genome shotgun (WGS) entry which is preliminary data.</text>
</comment>
<feature type="region of interest" description="Disordered" evidence="1">
    <location>
        <begin position="1"/>
        <end position="25"/>
    </location>
</feature>
<accession>A0A9W4XPZ4</accession>
<protein>
    <submittedName>
        <fullName evidence="2">Uncharacterized protein</fullName>
    </submittedName>
</protein>
<reference evidence="2" key="1">
    <citation type="submission" date="2023-01" db="EMBL/GenBank/DDBJ databases">
        <authorList>
            <person name="Van Ghelder C."/>
            <person name="Rancurel C."/>
        </authorList>
    </citation>
    <scope>NUCLEOTIDE SEQUENCE</scope>
    <source>
        <strain evidence="2">CNCM I-4278</strain>
    </source>
</reference>
<proteinExistence type="predicted"/>
<dbReference type="EMBL" id="CAOQHR010000004">
    <property type="protein sequence ID" value="CAI6333156.1"/>
    <property type="molecule type" value="Genomic_DNA"/>
</dbReference>
<keyword evidence="3" id="KW-1185">Reference proteome</keyword>
<sequence length="49" mass="5372">MLKALVTISSRPPTTKQNARCLRPQSMMRHAPGSLILMQGPTHRGDASE</sequence>
<dbReference type="Proteomes" id="UP001152607">
    <property type="component" value="Unassembled WGS sequence"/>
</dbReference>
<organism evidence="2 3">
    <name type="scientific">Periconia digitata</name>
    <dbReference type="NCBI Taxonomy" id="1303443"/>
    <lineage>
        <taxon>Eukaryota</taxon>
        <taxon>Fungi</taxon>
        <taxon>Dikarya</taxon>
        <taxon>Ascomycota</taxon>
        <taxon>Pezizomycotina</taxon>
        <taxon>Dothideomycetes</taxon>
        <taxon>Pleosporomycetidae</taxon>
        <taxon>Pleosporales</taxon>
        <taxon>Massarineae</taxon>
        <taxon>Periconiaceae</taxon>
        <taxon>Periconia</taxon>
    </lineage>
</organism>
<evidence type="ECO:0000256" key="1">
    <source>
        <dbReference type="SAM" id="MobiDB-lite"/>
    </source>
</evidence>
<dbReference type="AlphaFoldDB" id="A0A9W4XPZ4"/>
<feature type="compositionally biased region" description="Polar residues" evidence="1">
    <location>
        <begin position="7"/>
        <end position="18"/>
    </location>
</feature>
<evidence type="ECO:0000313" key="3">
    <source>
        <dbReference type="Proteomes" id="UP001152607"/>
    </source>
</evidence>
<evidence type="ECO:0000313" key="2">
    <source>
        <dbReference type="EMBL" id="CAI6333156.1"/>
    </source>
</evidence>